<organism evidence="2 3">
    <name type="scientific">Gigaspora margarita</name>
    <dbReference type="NCBI Taxonomy" id="4874"/>
    <lineage>
        <taxon>Eukaryota</taxon>
        <taxon>Fungi</taxon>
        <taxon>Fungi incertae sedis</taxon>
        <taxon>Mucoromycota</taxon>
        <taxon>Glomeromycotina</taxon>
        <taxon>Glomeromycetes</taxon>
        <taxon>Diversisporales</taxon>
        <taxon>Gigasporaceae</taxon>
        <taxon>Gigaspora</taxon>
    </lineage>
</organism>
<proteinExistence type="predicted"/>
<evidence type="ECO:0000313" key="2">
    <source>
        <dbReference type="EMBL" id="CAG8690926.1"/>
    </source>
</evidence>
<feature type="region of interest" description="Disordered" evidence="1">
    <location>
        <begin position="44"/>
        <end position="63"/>
    </location>
</feature>
<dbReference type="EMBL" id="CAJVQB010006751">
    <property type="protein sequence ID" value="CAG8690926.1"/>
    <property type="molecule type" value="Genomic_DNA"/>
</dbReference>
<sequence length="100" mass="11513">MSMKENTEGTKSLLGMKKWNLTRDDMKTNESPDQFGQTGREIMQEEDNQSSLTITPGPRNDDIRDELGILGYTKSEINHTQMVLDEQDQLMQKASHWLPK</sequence>
<evidence type="ECO:0000313" key="3">
    <source>
        <dbReference type="Proteomes" id="UP000789901"/>
    </source>
</evidence>
<evidence type="ECO:0000256" key="1">
    <source>
        <dbReference type="SAM" id="MobiDB-lite"/>
    </source>
</evidence>
<accession>A0ABN7UWS6</accession>
<feature type="compositionally biased region" description="Basic and acidic residues" evidence="1">
    <location>
        <begin position="21"/>
        <end position="30"/>
    </location>
</feature>
<name>A0ABN7UWS6_GIGMA</name>
<gene>
    <name evidence="2" type="ORF">GMARGA_LOCUS11506</name>
</gene>
<comment type="caution">
    <text evidence="2">The sequence shown here is derived from an EMBL/GenBank/DDBJ whole genome shotgun (WGS) entry which is preliminary data.</text>
</comment>
<reference evidence="2 3" key="1">
    <citation type="submission" date="2021-06" db="EMBL/GenBank/DDBJ databases">
        <authorList>
            <person name="Kallberg Y."/>
            <person name="Tangrot J."/>
            <person name="Rosling A."/>
        </authorList>
    </citation>
    <scope>NUCLEOTIDE SEQUENCE [LARGE SCALE GENOMIC DNA]</scope>
    <source>
        <strain evidence="2 3">120-4 pot B 10/14</strain>
    </source>
</reference>
<dbReference type="Proteomes" id="UP000789901">
    <property type="component" value="Unassembled WGS sequence"/>
</dbReference>
<feature type="region of interest" description="Disordered" evidence="1">
    <location>
        <begin position="1"/>
        <end position="36"/>
    </location>
</feature>
<protein>
    <submittedName>
        <fullName evidence="2">8820_t:CDS:1</fullName>
    </submittedName>
</protein>
<keyword evidence="3" id="KW-1185">Reference proteome</keyword>